<dbReference type="InterPro" id="IPR022941">
    <property type="entry name" value="SRP54"/>
</dbReference>
<comment type="domain">
    <text evidence="10">Composed of three domains: the N-terminal N domain, which is responsible for interactions with the ribosome, the central G domain, which binds GTP, and the C-terminal M domain, which binds the RNA and the signal sequence of the RNC.</text>
</comment>
<comment type="function">
    <text evidence="10">Involved in targeting and insertion of nascent membrane proteins into the cytoplasmic membrane. Binds to the hydrophobic signal sequence of the ribosome-nascent chain (RNC) as it emerges from the ribosomes. The SRP-RNC complex is then targeted to the cytoplasmic membrane where it interacts with the SRP receptor FtsY. Interaction with FtsY leads to the transfer of the RNC complex to the Sec translocase for insertion into the membrane, the hydrolysis of GTP by both Ffh and FtsY, and the dissociation of the SRP-FtsY complex into the individual components.</text>
</comment>
<dbReference type="Gene3D" id="1.20.120.140">
    <property type="entry name" value="Signal recognition particle SRP54, nucleotide-binding domain"/>
    <property type="match status" value="1"/>
</dbReference>
<dbReference type="SUPFAM" id="SSF47446">
    <property type="entry name" value="Signal peptide-binding domain"/>
    <property type="match status" value="1"/>
</dbReference>
<comment type="subcellular location">
    <subcellularLocation>
        <location evidence="1">Cell inner membrane</location>
        <topology evidence="1">Peripheral membrane protein</topology>
        <orientation evidence="1">Cytoplasmic side</orientation>
    </subcellularLocation>
    <subcellularLocation>
        <location evidence="10">Cytoplasm</location>
    </subcellularLocation>
    <text evidence="10">The SRP-RNC complex is targeted to the cytoplasmic membrane.</text>
</comment>
<dbReference type="InterPro" id="IPR000897">
    <property type="entry name" value="SRP54_GTPase_dom"/>
</dbReference>
<evidence type="ECO:0000256" key="7">
    <source>
        <dbReference type="ARBA" id="ARBA00023135"/>
    </source>
</evidence>
<dbReference type="EMBL" id="JAHCDA010000003">
    <property type="protein sequence ID" value="MBS7812550.1"/>
    <property type="molecule type" value="Genomic_DNA"/>
</dbReference>
<dbReference type="InterPro" id="IPR004780">
    <property type="entry name" value="SRP"/>
</dbReference>
<evidence type="ECO:0000313" key="13">
    <source>
        <dbReference type="Proteomes" id="UP000766336"/>
    </source>
</evidence>
<keyword evidence="7 10" id="KW-0733">Signal recognition particle</keyword>
<feature type="binding site" evidence="10">
    <location>
        <begin position="251"/>
        <end position="254"/>
    </location>
    <ligand>
        <name>GTP</name>
        <dbReference type="ChEBI" id="CHEBI:37565"/>
    </ligand>
</feature>
<feature type="domain" description="SRP54-type proteins GTP-binding" evidence="11">
    <location>
        <begin position="272"/>
        <end position="285"/>
    </location>
</feature>
<dbReference type="NCBIfam" id="TIGR00959">
    <property type="entry name" value="ffh"/>
    <property type="match status" value="1"/>
</dbReference>
<organism evidence="12 13">
    <name type="scientific">Roseococcus pinisoli</name>
    <dbReference type="NCBI Taxonomy" id="2835040"/>
    <lineage>
        <taxon>Bacteria</taxon>
        <taxon>Pseudomonadati</taxon>
        <taxon>Pseudomonadota</taxon>
        <taxon>Alphaproteobacteria</taxon>
        <taxon>Acetobacterales</taxon>
        <taxon>Roseomonadaceae</taxon>
        <taxon>Roseococcus</taxon>
    </lineage>
</organism>
<evidence type="ECO:0000256" key="4">
    <source>
        <dbReference type="ARBA" id="ARBA00022801"/>
    </source>
</evidence>
<dbReference type="Pfam" id="PF02881">
    <property type="entry name" value="SRP54_N"/>
    <property type="match status" value="1"/>
</dbReference>
<dbReference type="SMART" id="SM00382">
    <property type="entry name" value="AAA"/>
    <property type="match status" value="1"/>
</dbReference>
<evidence type="ECO:0000259" key="11">
    <source>
        <dbReference type="PROSITE" id="PS00300"/>
    </source>
</evidence>
<dbReference type="PROSITE" id="PS00300">
    <property type="entry name" value="SRP54"/>
    <property type="match status" value="1"/>
</dbReference>
<reference evidence="12 13" key="1">
    <citation type="submission" date="2021-05" db="EMBL/GenBank/DDBJ databases">
        <title>Roseococcus sp. XZZS9, whole genome shotgun sequencing project.</title>
        <authorList>
            <person name="Zhao G."/>
            <person name="Shen L."/>
        </authorList>
    </citation>
    <scope>NUCLEOTIDE SEQUENCE [LARGE SCALE GENOMIC DNA]</scope>
    <source>
        <strain evidence="12 13">XZZS9</strain>
    </source>
</reference>
<dbReference type="InterPro" id="IPR003593">
    <property type="entry name" value="AAA+_ATPase"/>
</dbReference>
<keyword evidence="6 10" id="KW-0342">GTP-binding</keyword>
<gene>
    <name evidence="10 12" type="primary">ffh</name>
    <name evidence="12" type="ORF">KHU32_16485</name>
</gene>
<dbReference type="Gene3D" id="1.10.260.30">
    <property type="entry name" value="Signal recognition particle, SRP54 subunit, M-domain"/>
    <property type="match status" value="1"/>
</dbReference>
<feature type="binding site" evidence="10">
    <location>
        <begin position="110"/>
        <end position="117"/>
    </location>
    <ligand>
        <name>GTP</name>
        <dbReference type="ChEBI" id="CHEBI:37565"/>
    </ligand>
</feature>
<keyword evidence="10" id="KW-0963">Cytoplasm</keyword>
<keyword evidence="3 10" id="KW-0547">Nucleotide-binding</keyword>
<dbReference type="InterPro" id="IPR013822">
    <property type="entry name" value="Signal_recog_particl_SRP54_hlx"/>
</dbReference>
<evidence type="ECO:0000256" key="9">
    <source>
        <dbReference type="ARBA" id="ARBA00048027"/>
    </source>
</evidence>
<dbReference type="Pfam" id="PF02978">
    <property type="entry name" value="SRP_SPB"/>
    <property type="match status" value="1"/>
</dbReference>
<dbReference type="SUPFAM" id="SSF52540">
    <property type="entry name" value="P-loop containing nucleoside triphosphate hydrolases"/>
    <property type="match status" value="1"/>
</dbReference>
<dbReference type="InterPro" id="IPR004125">
    <property type="entry name" value="Signal_recog_particle_SRP54_M"/>
</dbReference>
<dbReference type="InterPro" id="IPR042101">
    <property type="entry name" value="SRP54_N_sf"/>
</dbReference>
<comment type="caution">
    <text evidence="12">The sequence shown here is derived from an EMBL/GenBank/DDBJ whole genome shotgun (WGS) entry which is preliminary data.</text>
</comment>
<evidence type="ECO:0000256" key="5">
    <source>
        <dbReference type="ARBA" id="ARBA00022884"/>
    </source>
</evidence>
<dbReference type="RefSeq" id="WP_213671250.1">
    <property type="nucleotide sequence ID" value="NZ_JAHCDA010000003.1"/>
</dbReference>
<dbReference type="HAMAP" id="MF_00306">
    <property type="entry name" value="SRP54"/>
    <property type="match status" value="1"/>
</dbReference>
<dbReference type="Pfam" id="PF00448">
    <property type="entry name" value="SRP54"/>
    <property type="match status" value="1"/>
</dbReference>
<dbReference type="InterPro" id="IPR036891">
    <property type="entry name" value="Signal_recog_part_SRP54_M_sf"/>
</dbReference>
<accession>A0ABS5QFT5</accession>
<name>A0ABS5QFT5_9PROT</name>
<keyword evidence="5 10" id="KW-0694">RNA-binding</keyword>
<protein>
    <recommendedName>
        <fullName evidence="10">Signal recognition particle protein</fullName>
        <ecNumber evidence="10">3.6.5.4</ecNumber>
    </recommendedName>
    <alternativeName>
        <fullName evidence="10">Fifty-four homolog</fullName>
    </alternativeName>
</protein>
<keyword evidence="8 10" id="KW-0687">Ribonucleoprotein</keyword>
<evidence type="ECO:0000256" key="8">
    <source>
        <dbReference type="ARBA" id="ARBA00023274"/>
    </source>
</evidence>
<dbReference type="InterPro" id="IPR027417">
    <property type="entry name" value="P-loop_NTPase"/>
</dbReference>
<evidence type="ECO:0000256" key="6">
    <source>
        <dbReference type="ARBA" id="ARBA00023134"/>
    </source>
</evidence>
<dbReference type="Gene3D" id="3.40.50.300">
    <property type="entry name" value="P-loop containing nucleotide triphosphate hydrolases"/>
    <property type="match status" value="1"/>
</dbReference>
<evidence type="ECO:0000256" key="2">
    <source>
        <dbReference type="ARBA" id="ARBA00005450"/>
    </source>
</evidence>
<dbReference type="Proteomes" id="UP000766336">
    <property type="component" value="Unassembled WGS sequence"/>
</dbReference>
<sequence>MFEALGNRLQGVFDRLRGRGALSESDVSDALREVRVALLEADVALPVVRDIIAKVRERAVGQEVIRSIQPGQQVVKIVHDALVEALGGGDEGARGLDLNAPSPIPILMVGLQGSGKTTTSGKIALRLKGRERKKVLLASLDVHRPAAQLQLAQLAERAEVVSLPIVAGQSPLQIAERAMDLGRRELYDVVILDTAGRLAIDDALMDEVAAVKAAVKPHETLLVVDAMTGQDSVNTARAFNERVGITGIVMTRVDGDARGGAALSMRAVTGAPIKLLGAGEKLDALEEFHPDRIANRILGMGDIVSLVERAAETIDQAEAEKLAARMQKGQFSLEDYASQLKQIGKMGSLSGIMGMLPGAQKIKQQLGDANLDQSILKRQAAIIGSMTIGERRKPEIIKASRKKRIASGSGSSVQEVNKLLKQFEDMRDMMKRMNKMGQKGLMRGGLAALLPQGRRPF</sequence>
<proteinExistence type="inferred from homology"/>
<comment type="similarity">
    <text evidence="2 10">Belongs to the GTP-binding SRP family. SRP54 subfamily.</text>
</comment>
<comment type="subunit">
    <text evidence="10">Part of the signal recognition particle protein translocation system, which is composed of SRP and FtsY. SRP is a ribonucleoprotein composed of Ffh and a 4.5S RNA molecule.</text>
</comment>
<feature type="binding site" evidence="10">
    <location>
        <begin position="193"/>
        <end position="197"/>
    </location>
    <ligand>
        <name>GTP</name>
        <dbReference type="ChEBI" id="CHEBI:37565"/>
    </ligand>
</feature>
<evidence type="ECO:0000256" key="10">
    <source>
        <dbReference type="HAMAP-Rule" id="MF_00306"/>
    </source>
</evidence>
<dbReference type="SMART" id="SM00962">
    <property type="entry name" value="SRP54"/>
    <property type="match status" value="1"/>
</dbReference>
<evidence type="ECO:0000256" key="1">
    <source>
        <dbReference type="ARBA" id="ARBA00004515"/>
    </source>
</evidence>
<dbReference type="SMART" id="SM00963">
    <property type="entry name" value="SRP54_N"/>
    <property type="match status" value="1"/>
</dbReference>
<dbReference type="EC" id="3.6.5.4" evidence="10"/>
<evidence type="ECO:0000256" key="3">
    <source>
        <dbReference type="ARBA" id="ARBA00022741"/>
    </source>
</evidence>
<dbReference type="PANTHER" id="PTHR11564:SF5">
    <property type="entry name" value="SIGNAL RECOGNITION PARTICLE SUBUNIT SRP54"/>
    <property type="match status" value="1"/>
</dbReference>
<keyword evidence="4 10" id="KW-0378">Hydrolase</keyword>
<comment type="catalytic activity">
    <reaction evidence="9 10">
        <text>GTP + H2O = GDP + phosphate + H(+)</text>
        <dbReference type="Rhea" id="RHEA:19669"/>
        <dbReference type="ChEBI" id="CHEBI:15377"/>
        <dbReference type="ChEBI" id="CHEBI:15378"/>
        <dbReference type="ChEBI" id="CHEBI:37565"/>
        <dbReference type="ChEBI" id="CHEBI:43474"/>
        <dbReference type="ChEBI" id="CHEBI:58189"/>
        <dbReference type="EC" id="3.6.5.4"/>
    </reaction>
</comment>
<dbReference type="PANTHER" id="PTHR11564">
    <property type="entry name" value="SIGNAL RECOGNITION PARTICLE 54K PROTEIN SRP54"/>
    <property type="match status" value="1"/>
</dbReference>
<keyword evidence="13" id="KW-1185">Reference proteome</keyword>
<evidence type="ECO:0000313" key="12">
    <source>
        <dbReference type="EMBL" id="MBS7812550.1"/>
    </source>
</evidence>